<accession>A0ABU8W353</accession>
<proteinExistence type="predicted"/>
<keyword evidence="2" id="KW-1185">Reference proteome</keyword>
<sequence length="192" mass="20684">MAARKPQLQIFMTTRDEAALSERIRMLRPQVVFIDPSTWSSSAIPVARGSIDACAAPFVLMLDESVLTLAEYGRRFFRPHPSGVGYSGATGGLGIVMMGRCREPAYAPGSLGSGRVAAGFESDDDGTEAFAKAVMNVVKKGGRKVHFLDPATGAVLDKPMPGYWAWPDAAQVYDGRDGRYLRPDAINRMVAG</sequence>
<evidence type="ECO:0000313" key="2">
    <source>
        <dbReference type="Proteomes" id="UP001363010"/>
    </source>
</evidence>
<reference evidence="1 2" key="1">
    <citation type="submission" date="2024-03" db="EMBL/GenBank/DDBJ databases">
        <title>Novel species of the genus Variovorax.</title>
        <authorList>
            <person name="Liu Q."/>
            <person name="Xin Y.-H."/>
        </authorList>
    </citation>
    <scope>NUCLEOTIDE SEQUENCE [LARGE SCALE GENOMIC DNA]</scope>
    <source>
        <strain evidence="1 2">KACC 18501</strain>
    </source>
</reference>
<comment type="caution">
    <text evidence="1">The sequence shown here is derived from an EMBL/GenBank/DDBJ whole genome shotgun (WGS) entry which is preliminary data.</text>
</comment>
<dbReference type="RefSeq" id="WP_340364701.1">
    <property type="nucleotide sequence ID" value="NZ_JBBKZV010000009.1"/>
</dbReference>
<organism evidence="1 2">
    <name type="scientific">Variovorax humicola</name>
    <dbReference type="NCBI Taxonomy" id="1769758"/>
    <lineage>
        <taxon>Bacteria</taxon>
        <taxon>Pseudomonadati</taxon>
        <taxon>Pseudomonadota</taxon>
        <taxon>Betaproteobacteria</taxon>
        <taxon>Burkholderiales</taxon>
        <taxon>Comamonadaceae</taxon>
        <taxon>Variovorax</taxon>
    </lineage>
</organism>
<evidence type="ECO:0000313" key="1">
    <source>
        <dbReference type="EMBL" id="MEJ8823671.1"/>
    </source>
</evidence>
<protein>
    <submittedName>
        <fullName evidence="1">Uncharacterized protein</fullName>
    </submittedName>
</protein>
<dbReference type="EMBL" id="JBBKZV010000009">
    <property type="protein sequence ID" value="MEJ8823671.1"/>
    <property type="molecule type" value="Genomic_DNA"/>
</dbReference>
<dbReference type="Proteomes" id="UP001363010">
    <property type="component" value="Unassembled WGS sequence"/>
</dbReference>
<name>A0ABU8W353_9BURK</name>
<gene>
    <name evidence="1" type="ORF">WKW80_16785</name>
</gene>